<evidence type="ECO:0000256" key="6">
    <source>
        <dbReference type="ARBA" id="ARBA00023136"/>
    </source>
</evidence>
<dbReference type="Pfam" id="PF00528">
    <property type="entry name" value="BPD_transp_1"/>
    <property type="match status" value="1"/>
</dbReference>
<name>A0A1R0ZB70_9BACL</name>
<keyword evidence="4 7" id="KW-0812">Transmembrane</keyword>
<comment type="similarity">
    <text evidence="7">Belongs to the binding-protein-dependent transport system permease family.</text>
</comment>
<dbReference type="CDD" id="cd06261">
    <property type="entry name" value="TM_PBP2"/>
    <property type="match status" value="1"/>
</dbReference>
<evidence type="ECO:0000313" key="10">
    <source>
        <dbReference type="EMBL" id="OME65830.1"/>
    </source>
</evidence>
<protein>
    <submittedName>
        <fullName evidence="10">Sugar ABC transporter permease</fullName>
    </submittedName>
</protein>
<dbReference type="PANTHER" id="PTHR43227">
    <property type="entry name" value="BLL4140 PROTEIN"/>
    <property type="match status" value="1"/>
</dbReference>
<comment type="subcellular location">
    <subcellularLocation>
        <location evidence="1 7">Cell membrane</location>
        <topology evidence="1 7">Multi-pass membrane protein</topology>
    </subcellularLocation>
</comment>
<dbReference type="Proteomes" id="UP000187425">
    <property type="component" value="Unassembled WGS sequence"/>
</dbReference>
<keyword evidence="2 7" id="KW-0813">Transport</keyword>
<evidence type="ECO:0000256" key="7">
    <source>
        <dbReference type="RuleBase" id="RU363032"/>
    </source>
</evidence>
<feature type="transmembrane region" description="Helical" evidence="7">
    <location>
        <begin position="90"/>
        <end position="114"/>
    </location>
</feature>
<sequence length="316" mass="36187">MSAKPEQLKRRKRFTWRKQDFELTLLAIPTTIWYILFCYLPMFGIIIAFKQFKISGGFISNVVNSPWVGFKNFEFLFKSNDAWIIIRNTIGYNIIFIITGIVLPVLFAIMIGLLHNRKASKVYQTMMFLPYFLSWVVISAVGWAFFSFDKGILNQFLGNIGHDPVNWYMQPEYWPYILVLLNIWKGIGYGMIIYLATITAIDSSYYEAAVIDGASIWQQTRFITLPLLKLVIVMMFILSVGRIFYTDFGLFFQVTRDSNSLYNVATTVDVLVYKQLKSATIGMASAAAFVQSVLGCITILSANWIVKKIDPDSAMI</sequence>
<dbReference type="InterPro" id="IPR000515">
    <property type="entry name" value="MetI-like"/>
</dbReference>
<feature type="transmembrane region" description="Helical" evidence="7">
    <location>
        <begin position="173"/>
        <end position="201"/>
    </location>
</feature>
<dbReference type="SUPFAM" id="SSF161098">
    <property type="entry name" value="MetI-like"/>
    <property type="match status" value="1"/>
</dbReference>
<accession>A0A1R0ZB70</accession>
<proteinExistence type="inferred from homology"/>
<gene>
    <name evidence="9" type="ORF">BSK51_24625</name>
    <name evidence="10" type="ORF">BSK65_23890</name>
</gene>
<dbReference type="Proteomes" id="UP000187313">
    <property type="component" value="Unassembled WGS sequence"/>
</dbReference>
<dbReference type="AlphaFoldDB" id="A0A1R0ZB70"/>
<dbReference type="GO" id="GO:0005886">
    <property type="term" value="C:plasma membrane"/>
    <property type="evidence" value="ECO:0007669"/>
    <property type="project" value="UniProtKB-SubCell"/>
</dbReference>
<dbReference type="InterPro" id="IPR050809">
    <property type="entry name" value="UgpAE/MalFG_permease"/>
</dbReference>
<feature type="domain" description="ABC transmembrane type-1" evidence="8">
    <location>
        <begin position="86"/>
        <end position="302"/>
    </location>
</feature>
<keyword evidence="11" id="KW-1185">Reference proteome</keyword>
<evidence type="ECO:0000256" key="2">
    <source>
        <dbReference type="ARBA" id="ARBA00022448"/>
    </source>
</evidence>
<dbReference type="GO" id="GO:0055085">
    <property type="term" value="P:transmembrane transport"/>
    <property type="evidence" value="ECO:0007669"/>
    <property type="project" value="InterPro"/>
</dbReference>
<dbReference type="EMBL" id="MPTW01000017">
    <property type="protein sequence ID" value="OME65830.1"/>
    <property type="molecule type" value="Genomic_DNA"/>
</dbReference>
<feature type="transmembrane region" description="Helical" evidence="7">
    <location>
        <begin position="281"/>
        <end position="306"/>
    </location>
</feature>
<dbReference type="PROSITE" id="PS50928">
    <property type="entry name" value="ABC_TM1"/>
    <property type="match status" value="1"/>
</dbReference>
<feature type="transmembrane region" description="Helical" evidence="7">
    <location>
        <begin position="126"/>
        <end position="146"/>
    </location>
</feature>
<evidence type="ECO:0000259" key="8">
    <source>
        <dbReference type="PROSITE" id="PS50928"/>
    </source>
</evidence>
<organism evidence="10 12">
    <name type="scientific">Paenibacillus odorifer</name>
    <dbReference type="NCBI Taxonomy" id="189426"/>
    <lineage>
        <taxon>Bacteria</taxon>
        <taxon>Bacillati</taxon>
        <taxon>Bacillota</taxon>
        <taxon>Bacilli</taxon>
        <taxon>Bacillales</taxon>
        <taxon>Paenibacillaceae</taxon>
        <taxon>Paenibacillus</taxon>
    </lineage>
</organism>
<dbReference type="Gene3D" id="1.10.3720.10">
    <property type="entry name" value="MetI-like"/>
    <property type="match status" value="1"/>
</dbReference>
<reference evidence="10 12" key="1">
    <citation type="submission" date="2016-11" db="EMBL/GenBank/DDBJ databases">
        <title>Paenibacillus species isolates.</title>
        <authorList>
            <person name="Beno S.M."/>
        </authorList>
    </citation>
    <scope>NUCLEOTIDE SEQUENCE [LARGE SCALE GENOMIC DNA]</scope>
    <source>
        <strain evidence="10 12">FSL H7-0443</strain>
        <strain evidence="9 11">FSL R5-0923</strain>
    </source>
</reference>
<evidence type="ECO:0000313" key="9">
    <source>
        <dbReference type="EMBL" id="OMD47381.1"/>
    </source>
</evidence>
<dbReference type="RefSeq" id="WP_076286258.1">
    <property type="nucleotide sequence ID" value="NZ_MPTD01000019.1"/>
</dbReference>
<evidence type="ECO:0000256" key="5">
    <source>
        <dbReference type="ARBA" id="ARBA00022989"/>
    </source>
</evidence>
<evidence type="ECO:0000256" key="1">
    <source>
        <dbReference type="ARBA" id="ARBA00004651"/>
    </source>
</evidence>
<dbReference type="OrthoDB" id="9785836at2"/>
<keyword evidence="5 7" id="KW-1133">Transmembrane helix</keyword>
<evidence type="ECO:0000256" key="3">
    <source>
        <dbReference type="ARBA" id="ARBA00022475"/>
    </source>
</evidence>
<feature type="transmembrane region" description="Helical" evidence="7">
    <location>
        <begin position="21"/>
        <end position="49"/>
    </location>
</feature>
<comment type="caution">
    <text evidence="10">The sequence shown here is derived from an EMBL/GenBank/DDBJ whole genome shotgun (WGS) entry which is preliminary data.</text>
</comment>
<dbReference type="EMBL" id="MPTD01000019">
    <property type="protein sequence ID" value="OMD47381.1"/>
    <property type="molecule type" value="Genomic_DNA"/>
</dbReference>
<keyword evidence="3" id="KW-1003">Cell membrane</keyword>
<keyword evidence="6 7" id="KW-0472">Membrane</keyword>
<evidence type="ECO:0000313" key="11">
    <source>
        <dbReference type="Proteomes" id="UP000187313"/>
    </source>
</evidence>
<evidence type="ECO:0000313" key="12">
    <source>
        <dbReference type="Proteomes" id="UP000187425"/>
    </source>
</evidence>
<evidence type="ECO:0000256" key="4">
    <source>
        <dbReference type="ARBA" id="ARBA00022692"/>
    </source>
</evidence>
<dbReference type="InterPro" id="IPR035906">
    <property type="entry name" value="MetI-like_sf"/>
</dbReference>
<dbReference type="PANTHER" id="PTHR43227:SF11">
    <property type="entry name" value="BLL4140 PROTEIN"/>
    <property type="match status" value="1"/>
</dbReference>
<feature type="transmembrane region" description="Helical" evidence="7">
    <location>
        <begin position="222"/>
        <end position="245"/>
    </location>
</feature>